<evidence type="ECO:0000256" key="9">
    <source>
        <dbReference type="ARBA" id="ARBA00023170"/>
    </source>
</evidence>
<dbReference type="SUPFAM" id="SSF81321">
    <property type="entry name" value="Family A G protein-coupled receptor-like"/>
    <property type="match status" value="1"/>
</dbReference>
<evidence type="ECO:0000256" key="3">
    <source>
        <dbReference type="ARBA" id="ARBA00022475"/>
    </source>
</evidence>
<dbReference type="CDD" id="cd15329">
    <property type="entry name" value="7tmA_5-HT7"/>
    <property type="match status" value="1"/>
</dbReference>
<dbReference type="InterPro" id="IPR000276">
    <property type="entry name" value="GPCR_Rhodpsn"/>
</dbReference>
<evidence type="ECO:0000256" key="6">
    <source>
        <dbReference type="ARBA" id="ARBA00023040"/>
    </source>
</evidence>
<evidence type="ECO:0000256" key="5">
    <source>
        <dbReference type="ARBA" id="ARBA00022989"/>
    </source>
</evidence>
<dbReference type="GO" id="GO:0043410">
    <property type="term" value="P:positive regulation of MAPK cascade"/>
    <property type="evidence" value="ECO:0007669"/>
    <property type="project" value="TreeGrafter"/>
</dbReference>
<dbReference type="PANTHER" id="PTHR24248:SF199">
    <property type="entry name" value="IP13425P-RELATED"/>
    <property type="match status" value="1"/>
</dbReference>
<keyword evidence="4 11" id="KW-0812">Transmembrane</keyword>
<dbReference type="EMBL" id="JARGDH010000002">
    <property type="protein sequence ID" value="KAL0276706.1"/>
    <property type="molecule type" value="Genomic_DNA"/>
</dbReference>
<keyword evidence="10 11" id="KW-0807">Transducer</keyword>
<evidence type="ECO:0000256" key="10">
    <source>
        <dbReference type="ARBA" id="ARBA00023224"/>
    </source>
</evidence>
<dbReference type="PROSITE" id="PS50262">
    <property type="entry name" value="G_PROTEIN_RECEP_F1_2"/>
    <property type="match status" value="1"/>
</dbReference>
<comment type="similarity">
    <text evidence="2 11">Belongs to the G-protein coupled receptor 1 family.</text>
</comment>
<gene>
    <name evidence="14" type="ORF">PYX00_004219</name>
</gene>
<feature type="transmembrane region" description="Helical" evidence="12">
    <location>
        <begin position="216"/>
        <end position="235"/>
    </location>
</feature>
<evidence type="ECO:0000256" key="4">
    <source>
        <dbReference type="ARBA" id="ARBA00022692"/>
    </source>
</evidence>
<keyword evidence="9 11" id="KW-0675">Receptor</keyword>
<dbReference type="PANTHER" id="PTHR24248">
    <property type="entry name" value="ADRENERGIC RECEPTOR-RELATED G-PROTEIN COUPLED RECEPTOR"/>
    <property type="match status" value="1"/>
</dbReference>
<feature type="domain" description="G-protein coupled receptors family 1 profile" evidence="13">
    <location>
        <begin position="75"/>
        <end position="334"/>
    </location>
</feature>
<evidence type="ECO:0000256" key="1">
    <source>
        <dbReference type="ARBA" id="ARBA00004651"/>
    </source>
</evidence>
<feature type="transmembrane region" description="Helical" evidence="12">
    <location>
        <begin position="58"/>
        <end position="86"/>
    </location>
</feature>
<dbReference type="Pfam" id="PF00001">
    <property type="entry name" value="7tm_1"/>
    <property type="match status" value="1"/>
</dbReference>
<evidence type="ECO:0000256" key="8">
    <source>
        <dbReference type="ARBA" id="ARBA00023157"/>
    </source>
</evidence>
<comment type="caution">
    <text evidence="14">The sequence shown here is derived from an EMBL/GenBank/DDBJ whole genome shotgun (WGS) entry which is preliminary data.</text>
</comment>
<dbReference type="GO" id="GO:0005886">
    <property type="term" value="C:plasma membrane"/>
    <property type="evidence" value="ECO:0007669"/>
    <property type="project" value="UniProtKB-SubCell"/>
</dbReference>
<dbReference type="GO" id="GO:0004993">
    <property type="term" value="F:G protein-coupled serotonin receptor activity"/>
    <property type="evidence" value="ECO:0007669"/>
    <property type="project" value="UniProtKB-ARBA"/>
</dbReference>
<organism evidence="14">
    <name type="scientific">Menopon gallinae</name>
    <name type="common">poultry shaft louse</name>
    <dbReference type="NCBI Taxonomy" id="328185"/>
    <lineage>
        <taxon>Eukaryota</taxon>
        <taxon>Metazoa</taxon>
        <taxon>Ecdysozoa</taxon>
        <taxon>Arthropoda</taxon>
        <taxon>Hexapoda</taxon>
        <taxon>Insecta</taxon>
        <taxon>Pterygota</taxon>
        <taxon>Neoptera</taxon>
        <taxon>Paraneoptera</taxon>
        <taxon>Psocodea</taxon>
        <taxon>Troctomorpha</taxon>
        <taxon>Phthiraptera</taxon>
        <taxon>Amblycera</taxon>
        <taxon>Menoponidae</taxon>
        <taxon>Menopon</taxon>
    </lineage>
</organism>
<comment type="subcellular location">
    <subcellularLocation>
        <location evidence="1">Cell membrane</location>
        <topology evidence="1">Multi-pass membrane protein</topology>
    </subcellularLocation>
</comment>
<evidence type="ECO:0000259" key="13">
    <source>
        <dbReference type="PROSITE" id="PS50262"/>
    </source>
</evidence>
<feature type="transmembrane region" description="Helical" evidence="12">
    <location>
        <begin position="175"/>
        <end position="196"/>
    </location>
</feature>
<keyword evidence="8" id="KW-1015">Disulfide bond</keyword>
<accession>A0AAW2I434</accession>
<evidence type="ECO:0000256" key="11">
    <source>
        <dbReference type="RuleBase" id="RU000688"/>
    </source>
</evidence>
<keyword evidence="3" id="KW-1003">Cell membrane</keyword>
<evidence type="ECO:0000313" key="14">
    <source>
        <dbReference type="EMBL" id="KAL0276706.1"/>
    </source>
</evidence>
<protein>
    <recommendedName>
        <fullName evidence="13">G-protein coupled receptors family 1 profile domain-containing protein</fullName>
    </recommendedName>
</protein>
<evidence type="ECO:0000256" key="2">
    <source>
        <dbReference type="ARBA" id="ARBA00010663"/>
    </source>
</evidence>
<dbReference type="PROSITE" id="PS00237">
    <property type="entry name" value="G_PROTEIN_RECEP_F1_1"/>
    <property type="match status" value="1"/>
</dbReference>
<dbReference type="AlphaFoldDB" id="A0AAW2I434"/>
<dbReference type="GO" id="GO:0071880">
    <property type="term" value="P:adenylate cyclase-activating adrenergic receptor signaling pathway"/>
    <property type="evidence" value="ECO:0007669"/>
    <property type="project" value="TreeGrafter"/>
</dbReference>
<proteinExistence type="inferred from homology"/>
<keyword evidence="7 12" id="KW-0472">Membrane</keyword>
<keyword evidence="6 11" id="KW-0297">G-protein coupled receptor</keyword>
<evidence type="ECO:0000256" key="7">
    <source>
        <dbReference type="ARBA" id="ARBA00023136"/>
    </source>
</evidence>
<sequence length="334" mass="36740">MEGFNHSLIQTVLITTTSNSNVFIGNQTLSSASSTRNDTDEVKFWFPGKSSPYTVTEAIVIALVLLCIIVGTIVGNILVCVAVCLVKKLRRPCNYLLVSLAISDICVAVLVMPMATLYEILGKWTFGPVVCDLWVSFDVLSCTASILNLCMISVDRYYAITKPLQYGVKRTPKRMLLCVALVWLVAACISLPPLLILGNQHDYNECMVSQNFGYQIYATLGSFYIPLTVMMIVYYKIFRAARRIVLDERQSRSHLESHCCLEISVRNGGCVPVTQSVTSSPAASSAAVTGNRLPLHHRSSTASTVTTVSRHTFNQSIHLLFPDSISPSSSLKIK</sequence>
<dbReference type="Gene3D" id="1.20.1070.10">
    <property type="entry name" value="Rhodopsin 7-helix transmembrane proteins"/>
    <property type="match status" value="1"/>
</dbReference>
<name>A0AAW2I434_9NEOP</name>
<dbReference type="InterPro" id="IPR017452">
    <property type="entry name" value="GPCR_Rhodpsn_7TM"/>
</dbReference>
<feature type="transmembrane region" description="Helical" evidence="12">
    <location>
        <begin position="133"/>
        <end position="154"/>
    </location>
</feature>
<keyword evidence="5 12" id="KW-1133">Transmembrane helix</keyword>
<reference evidence="14" key="1">
    <citation type="journal article" date="2024" name="Gigascience">
        <title>Chromosome-level genome of the poultry shaft louse Menopon gallinae provides insight into the host-switching and adaptive evolution of parasitic lice.</title>
        <authorList>
            <person name="Xu Y."/>
            <person name="Ma L."/>
            <person name="Liu S."/>
            <person name="Liang Y."/>
            <person name="Liu Q."/>
            <person name="He Z."/>
            <person name="Tian L."/>
            <person name="Duan Y."/>
            <person name="Cai W."/>
            <person name="Li H."/>
            <person name="Song F."/>
        </authorList>
    </citation>
    <scope>NUCLEOTIDE SEQUENCE</scope>
    <source>
        <strain evidence="14">Cailab_2023a</strain>
    </source>
</reference>
<evidence type="ECO:0000256" key="12">
    <source>
        <dbReference type="SAM" id="Phobius"/>
    </source>
</evidence>
<feature type="transmembrane region" description="Helical" evidence="12">
    <location>
        <begin position="93"/>
        <end position="113"/>
    </location>
</feature>
<dbReference type="PRINTS" id="PR00237">
    <property type="entry name" value="GPCRRHODOPSN"/>
</dbReference>